<sequence>MMGQKIFPAAIAFLWLLTACTGVRKVSGTLTKSDEKNNSRYAGHGDYLNRPDTASAPPVRYKPLLAEESKEDSKHAGSSDTYRRDYARISETTAPGITESSKEGGSERLLVLQYQEMDRLADVVLYEISVVEKRWDMLIEQYKNASVPEREQISRELESLDTRKLSLYKAYVKIYKEGKNDWPATKKQVEEILLVLRGVK</sequence>
<evidence type="ECO:0000313" key="2">
    <source>
        <dbReference type="EMBL" id="CAG4994430.1"/>
    </source>
</evidence>
<organism evidence="2 3">
    <name type="scientific">Dyadobacter helix</name>
    <dbReference type="NCBI Taxonomy" id="2822344"/>
    <lineage>
        <taxon>Bacteria</taxon>
        <taxon>Pseudomonadati</taxon>
        <taxon>Bacteroidota</taxon>
        <taxon>Cytophagia</taxon>
        <taxon>Cytophagales</taxon>
        <taxon>Spirosomataceae</taxon>
        <taxon>Dyadobacter</taxon>
    </lineage>
</organism>
<protein>
    <recommendedName>
        <fullName evidence="4">Lipoprotein</fullName>
    </recommendedName>
</protein>
<feature type="region of interest" description="Disordered" evidence="1">
    <location>
        <begin position="33"/>
        <end position="85"/>
    </location>
</feature>
<dbReference type="AlphaFoldDB" id="A0A916J9A2"/>
<evidence type="ECO:0008006" key="4">
    <source>
        <dbReference type="Google" id="ProtNLM"/>
    </source>
</evidence>
<evidence type="ECO:0000256" key="1">
    <source>
        <dbReference type="SAM" id="MobiDB-lite"/>
    </source>
</evidence>
<accession>A0A916J9A2</accession>
<dbReference type="PROSITE" id="PS51257">
    <property type="entry name" value="PROKAR_LIPOPROTEIN"/>
    <property type="match status" value="1"/>
</dbReference>
<dbReference type="RefSeq" id="WP_215238043.1">
    <property type="nucleotide sequence ID" value="NZ_CAJRAF010000001.1"/>
</dbReference>
<reference evidence="2" key="1">
    <citation type="submission" date="2021-04" db="EMBL/GenBank/DDBJ databases">
        <authorList>
            <person name="Rodrigo-Torres L."/>
            <person name="Arahal R. D."/>
            <person name="Lucena T."/>
        </authorList>
    </citation>
    <scope>NUCLEOTIDE SEQUENCE</scope>
    <source>
        <strain evidence="2">CECT 9275</strain>
    </source>
</reference>
<keyword evidence="3" id="KW-1185">Reference proteome</keyword>
<proteinExistence type="predicted"/>
<dbReference type="Proteomes" id="UP000680038">
    <property type="component" value="Unassembled WGS sequence"/>
</dbReference>
<gene>
    <name evidence="2" type="ORF">DYBT9275_01390</name>
</gene>
<comment type="caution">
    <text evidence="2">The sequence shown here is derived from an EMBL/GenBank/DDBJ whole genome shotgun (WGS) entry which is preliminary data.</text>
</comment>
<dbReference type="EMBL" id="CAJRAF010000001">
    <property type="protein sequence ID" value="CAG4994430.1"/>
    <property type="molecule type" value="Genomic_DNA"/>
</dbReference>
<evidence type="ECO:0000313" key="3">
    <source>
        <dbReference type="Proteomes" id="UP000680038"/>
    </source>
</evidence>
<name>A0A916J9A2_9BACT</name>
<feature type="compositionally biased region" description="Basic and acidic residues" evidence="1">
    <location>
        <begin position="65"/>
        <end position="85"/>
    </location>
</feature>